<sequence length="240" mass="26309">MRIIPAVDIKDRRCVQLVQGDPGRKLVELEDPLKVAERWVEEGAEMIHVVDLDRAIYQREINLDIVKEIVSTLEVPVQVGGGIRSVEDALDLIDAGAYRVILGTSAVKNPRIVEELSKEIDRERVMVALDSKGGKVVIKGWRESTEYSPVEIGKILEEKGAGSILFTDVDVEGLLKGIKVDTVKTLVDKLSIPVVASGGVSTYEDIVKLRDVGVEGVVIGSALYKNLLDLRKCIQIVKGD</sequence>
<keyword evidence="9 12" id="KW-0368">Histidine biosynthesis</keyword>
<dbReference type="Gene3D" id="3.20.20.70">
    <property type="entry name" value="Aldolase class I"/>
    <property type="match status" value="1"/>
</dbReference>
<dbReference type="EMBL" id="DQUO01000055">
    <property type="protein sequence ID" value="HIP91573.1"/>
    <property type="molecule type" value="Genomic_DNA"/>
</dbReference>
<dbReference type="InterPro" id="IPR006063">
    <property type="entry name" value="HisA_bact_arch"/>
</dbReference>
<dbReference type="Proteomes" id="UP000643554">
    <property type="component" value="Unassembled WGS sequence"/>
</dbReference>
<dbReference type="FunFam" id="3.20.20.70:FF:000009">
    <property type="entry name" value="1-(5-phosphoribosyl)-5-[(5-phosphoribosylamino)methylideneamino] imidazole-4-carboxamide isomerase"/>
    <property type="match status" value="1"/>
</dbReference>
<dbReference type="InterPro" id="IPR044524">
    <property type="entry name" value="Isoase_HisA-like"/>
</dbReference>
<evidence type="ECO:0000256" key="12">
    <source>
        <dbReference type="HAMAP-Rule" id="MF_01014"/>
    </source>
</evidence>
<dbReference type="AlphaFoldDB" id="A0A832ZAH8"/>
<feature type="active site" description="Proton donor" evidence="12">
    <location>
        <position position="130"/>
    </location>
</feature>
<protein>
    <recommendedName>
        <fullName evidence="6 12">1-(5-phosphoribosyl)-5-[(5-phosphoribosylamino)methylideneamino] imidazole-4-carboxamide isomerase</fullName>
        <ecNumber evidence="5 12">5.3.1.16</ecNumber>
    </recommendedName>
    <alternativeName>
        <fullName evidence="11 12">Phosphoribosylformimino-5-aminoimidazole carboxamide ribotide isomerase</fullName>
    </alternativeName>
</protein>
<dbReference type="GO" id="GO:0000105">
    <property type="term" value="P:L-histidine biosynthetic process"/>
    <property type="evidence" value="ECO:0007669"/>
    <property type="project" value="UniProtKB-UniRule"/>
</dbReference>
<evidence type="ECO:0000256" key="5">
    <source>
        <dbReference type="ARBA" id="ARBA00012550"/>
    </source>
</evidence>
<evidence type="ECO:0000256" key="4">
    <source>
        <dbReference type="ARBA" id="ARBA00009667"/>
    </source>
</evidence>
<dbReference type="HAMAP" id="MF_01014">
    <property type="entry name" value="HisA"/>
    <property type="match status" value="1"/>
</dbReference>
<dbReference type="UniPathway" id="UPA00031">
    <property type="reaction ID" value="UER00009"/>
</dbReference>
<proteinExistence type="inferred from homology"/>
<dbReference type="NCBIfam" id="NF010112">
    <property type="entry name" value="PRK13585.1"/>
    <property type="match status" value="1"/>
</dbReference>
<dbReference type="PANTHER" id="PTHR43090:SF7">
    <property type="entry name" value="1-(5-PHOSPHORIBOSYL)-5-[(5-PHOSPHORIBOSYLAMINO)METHYLIDENEAMINO] IMIDAZOLE-4-CARBOXAMIDE ISOMERASE"/>
    <property type="match status" value="1"/>
</dbReference>
<evidence type="ECO:0000256" key="1">
    <source>
        <dbReference type="ARBA" id="ARBA00000901"/>
    </source>
</evidence>
<dbReference type="NCBIfam" id="TIGR00007">
    <property type="entry name" value="1-(5-phosphoribosyl)-5-[(5-phosphoribosylamino)methylideneamino]imidazole-4-carboxamide isomerase"/>
    <property type="match status" value="1"/>
</dbReference>
<comment type="subcellular location">
    <subcellularLocation>
        <location evidence="2 12 14">Cytoplasm</location>
    </subcellularLocation>
</comment>
<name>A0A832ZAH8_9EURY</name>
<dbReference type="PANTHER" id="PTHR43090">
    <property type="entry name" value="1-(5-PHOSPHORIBOSYL)-5-[(5-PHOSPHORIBOSYLAMINO)METHYLIDENEAMINO] IMIDAZOLE-4-CARBOXAMIDE ISOMERASE"/>
    <property type="match status" value="1"/>
</dbReference>
<dbReference type="GO" id="GO:0003949">
    <property type="term" value="F:1-(5-phosphoribosyl)-5-[(5-phosphoribosylamino)methylideneamino]imidazole-4-carboxamide isomerase activity"/>
    <property type="evidence" value="ECO:0007669"/>
    <property type="project" value="UniProtKB-UniRule"/>
</dbReference>
<evidence type="ECO:0000256" key="8">
    <source>
        <dbReference type="ARBA" id="ARBA00022605"/>
    </source>
</evidence>
<comment type="pathway">
    <text evidence="3 12 14">Amino-acid biosynthesis; L-histidine biosynthesis; L-histidine from 5-phospho-alpha-D-ribose 1-diphosphate: step 4/9.</text>
</comment>
<comment type="caution">
    <text evidence="15">The sequence shown here is derived from an EMBL/GenBank/DDBJ whole genome shotgun (WGS) entry which is preliminary data.</text>
</comment>
<accession>A0A832ZAH8</accession>
<evidence type="ECO:0000256" key="7">
    <source>
        <dbReference type="ARBA" id="ARBA00022490"/>
    </source>
</evidence>
<evidence type="ECO:0000313" key="16">
    <source>
        <dbReference type="EMBL" id="HIP91573.1"/>
    </source>
</evidence>
<dbReference type="GO" id="GO:0005737">
    <property type="term" value="C:cytoplasm"/>
    <property type="evidence" value="ECO:0007669"/>
    <property type="project" value="UniProtKB-SubCell"/>
</dbReference>
<keyword evidence="7 12" id="KW-0963">Cytoplasm</keyword>
<evidence type="ECO:0000256" key="3">
    <source>
        <dbReference type="ARBA" id="ARBA00005133"/>
    </source>
</evidence>
<comment type="catalytic activity">
    <reaction evidence="1 12 14">
        <text>1-(5-phospho-beta-D-ribosyl)-5-[(5-phospho-beta-D-ribosylamino)methylideneamino]imidazole-4-carboxamide = 5-[(5-phospho-1-deoxy-D-ribulos-1-ylimino)methylamino]-1-(5-phospho-beta-D-ribosyl)imidazole-4-carboxamide</text>
        <dbReference type="Rhea" id="RHEA:15469"/>
        <dbReference type="ChEBI" id="CHEBI:58435"/>
        <dbReference type="ChEBI" id="CHEBI:58525"/>
        <dbReference type="EC" id="5.3.1.16"/>
    </reaction>
</comment>
<comment type="similarity">
    <text evidence="4 12 13">Belongs to the HisA/HisF family.</text>
</comment>
<dbReference type="Pfam" id="PF00977">
    <property type="entry name" value="His_biosynth"/>
    <property type="match status" value="1"/>
</dbReference>
<dbReference type="InterPro" id="IPR013785">
    <property type="entry name" value="Aldolase_TIM"/>
</dbReference>
<evidence type="ECO:0000256" key="10">
    <source>
        <dbReference type="ARBA" id="ARBA00023235"/>
    </source>
</evidence>
<evidence type="ECO:0000256" key="9">
    <source>
        <dbReference type="ARBA" id="ARBA00023102"/>
    </source>
</evidence>
<dbReference type="GO" id="GO:0000162">
    <property type="term" value="P:L-tryptophan biosynthetic process"/>
    <property type="evidence" value="ECO:0007669"/>
    <property type="project" value="TreeGrafter"/>
</dbReference>
<dbReference type="CDD" id="cd04732">
    <property type="entry name" value="HisA"/>
    <property type="match status" value="1"/>
</dbReference>
<dbReference type="EC" id="5.3.1.16" evidence="5 12"/>
<feature type="active site" description="Proton acceptor" evidence="12">
    <location>
        <position position="8"/>
    </location>
</feature>
<keyword evidence="8 12" id="KW-0028">Amino-acid biosynthesis</keyword>
<dbReference type="Proteomes" id="UP000618343">
    <property type="component" value="Unassembled WGS sequence"/>
</dbReference>
<evidence type="ECO:0000256" key="2">
    <source>
        <dbReference type="ARBA" id="ARBA00004496"/>
    </source>
</evidence>
<evidence type="ECO:0000256" key="6">
    <source>
        <dbReference type="ARBA" id="ARBA00018464"/>
    </source>
</evidence>
<gene>
    <name evidence="12" type="primary">hisA</name>
    <name evidence="15" type="ORF">EYH15_00515</name>
    <name evidence="16" type="ORF">EYH21_04675</name>
</gene>
<reference evidence="15" key="1">
    <citation type="journal article" date="2020" name="ISME J.">
        <title>Gammaproteobacteria mediating utilization of methyl-, sulfur- and petroleum organic compounds in deep ocean hydrothermal plumes.</title>
        <authorList>
            <person name="Zhou Z."/>
            <person name="Liu Y."/>
            <person name="Pan J."/>
            <person name="Cron B.R."/>
            <person name="Toner B.M."/>
            <person name="Anantharaman K."/>
            <person name="Breier J.A."/>
            <person name="Dick G.J."/>
            <person name="Li M."/>
        </authorList>
    </citation>
    <scope>NUCLEOTIDE SEQUENCE</scope>
    <source>
        <strain evidence="15">SZUA-1453</strain>
        <strain evidence="16">SZUA-1471</strain>
    </source>
</reference>
<evidence type="ECO:0000256" key="14">
    <source>
        <dbReference type="RuleBase" id="RU003658"/>
    </source>
</evidence>
<dbReference type="InterPro" id="IPR023016">
    <property type="entry name" value="HisA/PriA"/>
</dbReference>
<dbReference type="SUPFAM" id="SSF51366">
    <property type="entry name" value="Ribulose-phoshate binding barrel"/>
    <property type="match status" value="1"/>
</dbReference>
<evidence type="ECO:0000256" key="11">
    <source>
        <dbReference type="ARBA" id="ARBA00030547"/>
    </source>
</evidence>
<dbReference type="InterPro" id="IPR011060">
    <property type="entry name" value="RibuloseP-bd_barrel"/>
</dbReference>
<keyword evidence="10 12" id="KW-0413">Isomerase</keyword>
<dbReference type="InterPro" id="IPR006062">
    <property type="entry name" value="His_biosynth"/>
</dbReference>
<dbReference type="EMBL" id="DQUI01000015">
    <property type="protein sequence ID" value="HIP83970.1"/>
    <property type="molecule type" value="Genomic_DNA"/>
</dbReference>
<evidence type="ECO:0000313" key="17">
    <source>
        <dbReference type="Proteomes" id="UP000643554"/>
    </source>
</evidence>
<evidence type="ECO:0000313" key="15">
    <source>
        <dbReference type="EMBL" id="HIP83970.1"/>
    </source>
</evidence>
<evidence type="ECO:0000256" key="13">
    <source>
        <dbReference type="RuleBase" id="RU003657"/>
    </source>
</evidence>
<organism evidence="15 17">
    <name type="scientific">Methanothermococcus okinawensis</name>
    <dbReference type="NCBI Taxonomy" id="155863"/>
    <lineage>
        <taxon>Archaea</taxon>
        <taxon>Methanobacteriati</taxon>
        <taxon>Methanobacteriota</taxon>
        <taxon>Methanomada group</taxon>
        <taxon>Methanococci</taxon>
        <taxon>Methanococcales</taxon>
        <taxon>Methanococcaceae</taxon>
        <taxon>Methanothermococcus</taxon>
    </lineage>
</organism>